<dbReference type="Gene3D" id="1.20.144.10">
    <property type="entry name" value="Phosphatidic acid phosphatase type 2/haloperoxidase"/>
    <property type="match status" value="1"/>
</dbReference>
<keyword evidence="4" id="KW-1185">Reference proteome</keyword>
<dbReference type="KEGG" id="fls:GLV81_08500"/>
<proteinExistence type="predicted"/>
<evidence type="ECO:0000259" key="2">
    <source>
        <dbReference type="SMART" id="SM00014"/>
    </source>
</evidence>
<dbReference type="PANTHER" id="PTHR14969:SF13">
    <property type="entry name" value="AT30094P"/>
    <property type="match status" value="1"/>
</dbReference>
<dbReference type="SUPFAM" id="SSF48317">
    <property type="entry name" value="Acid phosphatase/Vanadium-dependent haloperoxidase"/>
    <property type="match status" value="1"/>
</dbReference>
<feature type="transmembrane region" description="Helical" evidence="1">
    <location>
        <begin position="165"/>
        <end position="183"/>
    </location>
</feature>
<evidence type="ECO:0000256" key="1">
    <source>
        <dbReference type="SAM" id="Phobius"/>
    </source>
</evidence>
<keyword evidence="1" id="KW-0472">Membrane</keyword>
<protein>
    <submittedName>
        <fullName evidence="3">Phosphatase PAP2 family protein</fullName>
    </submittedName>
</protein>
<dbReference type="SMART" id="SM00014">
    <property type="entry name" value="acidPPc"/>
    <property type="match status" value="1"/>
</dbReference>
<dbReference type="InterPro" id="IPR036938">
    <property type="entry name" value="PAP2/HPO_sf"/>
</dbReference>
<dbReference type="PANTHER" id="PTHR14969">
    <property type="entry name" value="SPHINGOSINE-1-PHOSPHATE PHOSPHOHYDROLASE"/>
    <property type="match status" value="1"/>
</dbReference>
<sequence>MAFPEAIQKLDAYWLYLVNRRWSNPVFDTVVPWLRYQEVWYPFYIFLIAFALINFGKRGAWWIAGFIATIGLSDTVSSRLIKLSVERLRPCNNVDVLQFLQLRVTHCSGGYSFTSSHAANHFAMATFIAITLQPIVGNKIKWVYVWAASIAYAQVYVGVHYPIDVMGGTLVGIAIGWVTGNYFNKKIGLKGLGTHA</sequence>
<name>A0A6I6GKH8_9BACT</name>
<dbReference type="RefSeq" id="WP_157478487.1">
    <property type="nucleotide sequence ID" value="NZ_CP046566.1"/>
</dbReference>
<reference evidence="3 4" key="1">
    <citation type="submission" date="2019-11" db="EMBL/GenBank/DDBJ databases">
        <authorList>
            <person name="Im W.T."/>
        </authorList>
    </citation>
    <scope>NUCLEOTIDE SEQUENCE [LARGE SCALE GENOMIC DNA]</scope>
    <source>
        <strain evidence="3 4">SB-02</strain>
    </source>
</reference>
<dbReference type="Proteomes" id="UP000426027">
    <property type="component" value="Chromosome"/>
</dbReference>
<dbReference type="Pfam" id="PF01569">
    <property type="entry name" value="PAP2"/>
    <property type="match status" value="1"/>
</dbReference>
<keyword evidence="1" id="KW-0812">Transmembrane</keyword>
<accession>A0A6I6GKH8</accession>
<dbReference type="InterPro" id="IPR000326">
    <property type="entry name" value="PAP2/HPO"/>
</dbReference>
<organism evidence="3 4">
    <name type="scientific">Phnomibacter ginsenosidimutans</name>
    <dbReference type="NCBI Taxonomy" id="2676868"/>
    <lineage>
        <taxon>Bacteria</taxon>
        <taxon>Pseudomonadati</taxon>
        <taxon>Bacteroidota</taxon>
        <taxon>Chitinophagia</taxon>
        <taxon>Chitinophagales</taxon>
        <taxon>Chitinophagaceae</taxon>
        <taxon>Phnomibacter</taxon>
    </lineage>
</organism>
<feature type="transmembrane region" description="Helical" evidence="1">
    <location>
        <begin position="39"/>
        <end position="56"/>
    </location>
</feature>
<evidence type="ECO:0000313" key="4">
    <source>
        <dbReference type="Proteomes" id="UP000426027"/>
    </source>
</evidence>
<dbReference type="GO" id="GO:0042392">
    <property type="term" value="F:sphingosine-1-phosphate phosphatase activity"/>
    <property type="evidence" value="ECO:0007669"/>
    <property type="project" value="TreeGrafter"/>
</dbReference>
<dbReference type="EMBL" id="CP046566">
    <property type="protein sequence ID" value="QGW28128.1"/>
    <property type="molecule type" value="Genomic_DNA"/>
</dbReference>
<evidence type="ECO:0000313" key="3">
    <source>
        <dbReference type="EMBL" id="QGW28128.1"/>
    </source>
</evidence>
<keyword evidence="1" id="KW-1133">Transmembrane helix</keyword>
<feature type="domain" description="Phosphatidic acid phosphatase type 2/haloperoxidase" evidence="2">
    <location>
        <begin position="63"/>
        <end position="180"/>
    </location>
</feature>
<dbReference type="AlphaFoldDB" id="A0A6I6GKH8"/>
<feature type="transmembrane region" description="Helical" evidence="1">
    <location>
        <begin position="142"/>
        <end position="159"/>
    </location>
</feature>
<gene>
    <name evidence="3" type="ORF">GLV81_08500</name>
</gene>